<dbReference type="EMBL" id="BAAASG010000029">
    <property type="protein sequence ID" value="GAA2522736.1"/>
    <property type="molecule type" value="Genomic_DNA"/>
</dbReference>
<organism evidence="1 2">
    <name type="scientific">Streptomyces longisporus</name>
    <dbReference type="NCBI Taxonomy" id="1948"/>
    <lineage>
        <taxon>Bacteria</taxon>
        <taxon>Bacillati</taxon>
        <taxon>Actinomycetota</taxon>
        <taxon>Actinomycetes</taxon>
        <taxon>Kitasatosporales</taxon>
        <taxon>Streptomycetaceae</taxon>
        <taxon>Streptomyces</taxon>
    </lineage>
</organism>
<name>A0ABN3NHU8_STRLO</name>
<evidence type="ECO:0008006" key="3">
    <source>
        <dbReference type="Google" id="ProtNLM"/>
    </source>
</evidence>
<accession>A0ABN3NHU8</accession>
<protein>
    <recommendedName>
        <fullName evidence="3">Caspase domain-containing protein</fullName>
    </recommendedName>
</protein>
<evidence type="ECO:0000313" key="2">
    <source>
        <dbReference type="Proteomes" id="UP001501777"/>
    </source>
</evidence>
<sequence length="344" mass="38199">MASRALVIGAGKYADQEIGSWDEITESARRYLEVLSSDAMWGPGACRILTDEELQTADGVMTALQDTADATGPDDTLLVVYVGHGKYWSDLPVSDQVHFAVGSSYKDRPWTWLSSWYVYRVMRKADARLKVLIADCCFSGRLPHLGGESVLPGILGERDQGTCVFTALKDERESYAPAAGCTKLPTRFAGCTPFSGHLLKVLEQGTRDDTDQLTIGHLREAVRTEMERCPTGHKAPRMSLNNARESTPLFTNRMDEGERRARPAPVEPAEWARLLKVDRLSPLADLLKDEHMTGDVVRHLSSLTDPESQDLAADIDAKANEFFVEPDTFARYWSHVEPTRSPQA</sequence>
<comment type="caution">
    <text evidence="1">The sequence shown here is derived from an EMBL/GenBank/DDBJ whole genome shotgun (WGS) entry which is preliminary data.</text>
</comment>
<dbReference type="InterPro" id="IPR029030">
    <property type="entry name" value="Caspase-like_dom_sf"/>
</dbReference>
<dbReference type="RefSeq" id="WP_344406832.1">
    <property type="nucleotide sequence ID" value="NZ_BAAASG010000029.1"/>
</dbReference>
<dbReference type="Proteomes" id="UP001501777">
    <property type="component" value="Unassembled WGS sequence"/>
</dbReference>
<gene>
    <name evidence="1" type="ORF">GCM10010276_87260</name>
</gene>
<dbReference type="SUPFAM" id="SSF52129">
    <property type="entry name" value="Caspase-like"/>
    <property type="match status" value="1"/>
</dbReference>
<evidence type="ECO:0000313" key="1">
    <source>
        <dbReference type="EMBL" id="GAA2522736.1"/>
    </source>
</evidence>
<keyword evidence="2" id="KW-1185">Reference proteome</keyword>
<proteinExistence type="predicted"/>
<dbReference type="Gene3D" id="3.40.50.1460">
    <property type="match status" value="1"/>
</dbReference>
<reference evidence="1 2" key="1">
    <citation type="journal article" date="2019" name="Int. J. Syst. Evol. Microbiol.">
        <title>The Global Catalogue of Microorganisms (GCM) 10K type strain sequencing project: providing services to taxonomists for standard genome sequencing and annotation.</title>
        <authorList>
            <consortium name="The Broad Institute Genomics Platform"/>
            <consortium name="The Broad Institute Genome Sequencing Center for Infectious Disease"/>
            <person name="Wu L."/>
            <person name="Ma J."/>
        </authorList>
    </citation>
    <scope>NUCLEOTIDE SEQUENCE [LARGE SCALE GENOMIC DNA]</scope>
    <source>
        <strain evidence="1 2">JCM 4395</strain>
    </source>
</reference>